<gene>
    <name evidence="2" type="ORF">Q9295_01275</name>
</gene>
<feature type="region of interest" description="Disordered" evidence="1">
    <location>
        <begin position="742"/>
        <end position="809"/>
    </location>
</feature>
<protein>
    <recommendedName>
        <fullName evidence="4">Translation initiation factor 2</fullName>
    </recommendedName>
</protein>
<accession>A0ABU0VTC7</accession>
<evidence type="ECO:0000313" key="2">
    <source>
        <dbReference type="EMBL" id="MDQ2064992.1"/>
    </source>
</evidence>
<feature type="region of interest" description="Disordered" evidence="1">
    <location>
        <begin position="214"/>
        <end position="234"/>
    </location>
</feature>
<dbReference type="SUPFAM" id="SSF53067">
    <property type="entry name" value="Actin-like ATPase domain"/>
    <property type="match status" value="1"/>
</dbReference>
<proteinExistence type="predicted"/>
<feature type="region of interest" description="Disordered" evidence="1">
    <location>
        <begin position="246"/>
        <end position="451"/>
    </location>
</feature>
<name>A0ABU0VTC7_9RHOB</name>
<feature type="region of interest" description="Disordered" evidence="1">
    <location>
        <begin position="464"/>
        <end position="515"/>
    </location>
</feature>
<dbReference type="Proteomes" id="UP001239680">
    <property type="component" value="Unassembled WGS sequence"/>
</dbReference>
<evidence type="ECO:0008006" key="4">
    <source>
        <dbReference type="Google" id="ProtNLM"/>
    </source>
</evidence>
<feature type="compositionally biased region" description="Low complexity" evidence="1">
    <location>
        <begin position="742"/>
        <end position="759"/>
    </location>
</feature>
<dbReference type="EMBL" id="JAVDBT010000001">
    <property type="protein sequence ID" value="MDQ2064992.1"/>
    <property type="molecule type" value="Genomic_DNA"/>
</dbReference>
<feature type="compositionally biased region" description="Low complexity" evidence="1">
    <location>
        <begin position="247"/>
        <end position="259"/>
    </location>
</feature>
<sequence length="988" mass="101708">MKPSFALSFTEDSIQLLHRAGKGWVVLGDTAFDAPDLEEALEYMRGTALGLEPAGVFTKLVIPNSQIRYLEIEAPGPSDDERIAQIRTALEGKTPYPVEDLIFDWSGKGKLIRVAVLARETLEEAEAFASSHKFNPLSFVAIPDYGDFSGEPFFGPSSAAPALLPEGDAVEQDRSAIRIVARGGSAARVEDAGSVSDPTAEGAEAALEVKADEAPAPELASQPEPEPEASPAPQAQAAFDLEASDSFTPPVAEPVTAPVEEPEPVAPPPSASFAPETLAAAPEDITVEETADLRPEAPVAQAVEIAPESQDDQAEPAQLASPQPPAAEDEAPFTYVHDDDGFSDDDDLRAADPIPSRASRPADVKPAQLDPISDPLLDDDLPPVPPSAAIAAFASRRSADASGRPPALGAASRPDPAVLARAARGKPIEDLPPMPRAGHPGSRPTTAQRPSVAKTISGLVASQALGGKGKTAKTKTAAVKPQPAARSAAAAAASGDAARSLTRPGGTFGALPPPRPRPRAALFLTLVALLLACMALIAAWSTFYLASSSPQDGTEAVAYAAADTPGIDDEMLADGEGELIEGAAQEEADFAALDAAPDSDTDTLAGNDAATLTEETAVPVAEAAPDTAVSSEAPPAQALAENQDEIFLASSDMPPPALDALALPQPTAAGDALPNDQMPPPPFGTVYAFDDKGLLIPTPGGIVSPDGVLLIAGKPPVLPPARSEAATALALAAAPAQPLSPAEAAAAAAAPEAQPNPELANRRPKSRPETLEPTQDDAALLQEGAEPVQSAGMRPRERPRSVLAAAEAARSQTESASLALTPSAAEQAEAAAELAAATAAEAENPSIVAISRRPVARPKDMSRAVEAAVAAAIRAPEPEPEQATARAAVEEDDGEPEIVASAAPKIPSSANVAKQATFRKAINLSKVNLIGIYGTPSKRYALVRQPNGRYRKVSIGDKVDGGRVEAITQTELRYQKGGRLISLAMPKG</sequence>
<organism evidence="2 3">
    <name type="scientific">Pseudogemmobacter lacusdianii</name>
    <dbReference type="NCBI Taxonomy" id="3069608"/>
    <lineage>
        <taxon>Bacteria</taxon>
        <taxon>Pseudomonadati</taxon>
        <taxon>Pseudomonadota</taxon>
        <taxon>Alphaproteobacteria</taxon>
        <taxon>Rhodobacterales</taxon>
        <taxon>Paracoccaceae</taxon>
        <taxon>Pseudogemmobacter</taxon>
    </lineage>
</organism>
<feature type="compositionally biased region" description="Low complexity" evidence="1">
    <location>
        <begin position="474"/>
        <end position="500"/>
    </location>
</feature>
<feature type="compositionally biased region" description="Low complexity" evidence="1">
    <location>
        <begin position="387"/>
        <end position="407"/>
    </location>
</feature>
<evidence type="ECO:0000313" key="3">
    <source>
        <dbReference type="Proteomes" id="UP001239680"/>
    </source>
</evidence>
<reference evidence="2 3" key="1">
    <citation type="submission" date="2023-08" db="EMBL/GenBank/DDBJ databases">
        <title>Characterization of two Paracoccaceae strains isolated from Phycosphere and proposal of Xinfangfangia lacusdiani sp. nov.</title>
        <authorList>
            <person name="Deng Y."/>
            <person name="Zhang Y.Q."/>
        </authorList>
    </citation>
    <scope>NUCLEOTIDE SEQUENCE [LARGE SCALE GENOMIC DNA]</scope>
    <source>
        <strain evidence="2 3">CPCC 101601</strain>
    </source>
</reference>
<dbReference type="InterPro" id="IPR043129">
    <property type="entry name" value="ATPase_NBD"/>
</dbReference>
<comment type="caution">
    <text evidence="2">The sequence shown here is derived from an EMBL/GenBank/DDBJ whole genome shotgun (WGS) entry which is preliminary data.</text>
</comment>
<dbReference type="RefSeq" id="WP_306678589.1">
    <property type="nucleotide sequence ID" value="NZ_JAVDBT010000001.1"/>
</dbReference>
<evidence type="ECO:0000256" key="1">
    <source>
        <dbReference type="SAM" id="MobiDB-lite"/>
    </source>
</evidence>
<keyword evidence="3" id="KW-1185">Reference proteome</keyword>